<dbReference type="Proteomes" id="UP000309174">
    <property type="component" value="Unassembled WGS sequence"/>
</dbReference>
<proteinExistence type="predicted"/>
<dbReference type="GO" id="GO:0030975">
    <property type="term" value="F:thiamine binding"/>
    <property type="evidence" value="ECO:0007669"/>
    <property type="project" value="TreeGrafter"/>
</dbReference>
<dbReference type="EMBL" id="VCKW01000077">
    <property type="protein sequence ID" value="TMR00343.1"/>
    <property type="molecule type" value="Genomic_DNA"/>
</dbReference>
<accession>A0A5C4JBD4</accession>
<dbReference type="OrthoDB" id="9815444at2"/>
<dbReference type="CDD" id="cd13589">
    <property type="entry name" value="PBP2_polyamine_RpCGA009"/>
    <property type="match status" value="1"/>
</dbReference>
<evidence type="ECO:0000256" key="1">
    <source>
        <dbReference type="ARBA" id="ARBA00004418"/>
    </source>
</evidence>
<dbReference type="SUPFAM" id="SSF53850">
    <property type="entry name" value="Periplasmic binding protein-like II"/>
    <property type="match status" value="1"/>
</dbReference>
<keyword evidence="3" id="KW-0732">Signal</keyword>
<dbReference type="PANTHER" id="PTHR30006:SF3">
    <property type="entry name" value="THIAMINE-BINDING PERIPLASMIC PROTEIN"/>
    <property type="match status" value="1"/>
</dbReference>
<sequence length="371" mass="40466">MKIPGRSQSSPLARHDVLRRDILRGGVLLAGGLAAAPLLSACGGSGGSGGSKKVVVADWGGALVEAEKKYIFEPFSKETGIEVVVAGPPTPAKIKAMVETGNIEWDLIAGGPSTVLPIGRKYFEPLPDKLLNIPGIDPTYVDKNWLTYYLFSIVMAWNTSVVGAGKKMESWGDFWDTGKFPGRRSLRGADNGVPPDMEFAVLGDGVDMKSVYPIDVDRAFRSFGKLKRNVPQWWTSGAQPGQMLVSKQVGASSIFSGRIGELKKKGAPLEFTWNGGMFQLAAWSVVKGAPNKENAFKLMEFSVRPDIQASVWSKYPNGPANSKALDLMDKEFAKTLPSHPQNVEVQFLQDAEWWGKNRDAVLKRFQEFAKS</sequence>
<dbReference type="GO" id="GO:0015888">
    <property type="term" value="P:thiamine transport"/>
    <property type="evidence" value="ECO:0007669"/>
    <property type="project" value="TreeGrafter"/>
</dbReference>
<keyword evidence="4" id="KW-0574">Periplasm</keyword>
<evidence type="ECO:0000313" key="5">
    <source>
        <dbReference type="EMBL" id="TMR00343.1"/>
    </source>
</evidence>
<dbReference type="PANTHER" id="PTHR30006">
    <property type="entry name" value="THIAMINE-BINDING PERIPLASMIC PROTEIN-RELATED"/>
    <property type="match status" value="1"/>
</dbReference>
<dbReference type="AlphaFoldDB" id="A0A5C4JBD4"/>
<dbReference type="Pfam" id="PF13416">
    <property type="entry name" value="SBP_bac_8"/>
    <property type="match status" value="1"/>
</dbReference>
<reference evidence="5 6" key="1">
    <citation type="submission" date="2019-05" db="EMBL/GenBank/DDBJ databases">
        <title>Draft genome sequence of Actinomadura sp. 14C53.</title>
        <authorList>
            <person name="Saricaoglu S."/>
            <person name="Isik K."/>
        </authorList>
    </citation>
    <scope>NUCLEOTIDE SEQUENCE [LARGE SCALE GENOMIC DNA]</scope>
    <source>
        <strain evidence="5 6">14C53</strain>
    </source>
</reference>
<keyword evidence="2" id="KW-0813">Transport</keyword>
<evidence type="ECO:0000256" key="2">
    <source>
        <dbReference type="ARBA" id="ARBA00022448"/>
    </source>
</evidence>
<name>A0A5C4JBD4_9ACTN</name>
<comment type="caution">
    <text evidence="5">The sequence shown here is derived from an EMBL/GenBank/DDBJ whole genome shotgun (WGS) entry which is preliminary data.</text>
</comment>
<evidence type="ECO:0000256" key="4">
    <source>
        <dbReference type="ARBA" id="ARBA00022764"/>
    </source>
</evidence>
<protein>
    <submittedName>
        <fullName evidence="5">ABC transporter substrate-binding protein</fullName>
    </submittedName>
</protein>
<dbReference type="GO" id="GO:0030288">
    <property type="term" value="C:outer membrane-bounded periplasmic space"/>
    <property type="evidence" value="ECO:0007669"/>
    <property type="project" value="TreeGrafter"/>
</dbReference>
<comment type="subcellular location">
    <subcellularLocation>
        <location evidence="1">Periplasm</location>
    </subcellularLocation>
</comment>
<dbReference type="InterPro" id="IPR006059">
    <property type="entry name" value="SBP"/>
</dbReference>
<evidence type="ECO:0000256" key="3">
    <source>
        <dbReference type="ARBA" id="ARBA00022729"/>
    </source>
</evidence>
<keyword evidence="6" id="KW-1185">Reference proteome</keyword>
<gene>
    <name evidence="5" type="ORF">ETD83_17005</name>
</gene>
<dbReference type="Gene3D" id="3.40.190.10">
    <property type="entry name" value="Periplasmic binding protein-like II"/>
    <property type="match status" value="2"/>
</dbReference>
<evidence type="ECO:0000313" key="6">
    <source>
        <dbReference type="Proteomes" id="UP000309174"/>
    </source>
</evidence>
<dbReference type="GO" id="GO:0030976">
    <property type="term" value="F:thiamine pyrophosphate binding"/>
    <property type="evidence" value="ECO:0007669"/>
    <property type="project" value="TreeGrafter"/>
</dbReference>
<organism evidence="5 6">
    <name type="scientific">Actinomadura soli</name>
    <dbReference type="NCBI Taxonomy" id="2508997"/>
    <lineage>
        <taxon>Bacteria</taxon>
        <taxon>Bacillati</taxon>
        <taxon>Actinomycetota</taxon>
        <taxon>Actinomycetes</taxon>
        <taxon>Streptosporangiales</taxon>
        <taxon>Thermomonosporaceae</taxon>
        <taxon>Actinomadura</taxon>
    </lineage>
</organism>
<dbReference type="RefSeq" id="WP_138646105.1">
    <property type="nucleotide sequence ID" value="NZ_VCKW01000077.1"/>
</dbReference>